<evidence type="ECO:0000313" key="5">
    <source>
        <dbReference type="EMBL" id="EFN59843.1"/>
    </source>
</evidence>
<dbReference type="PROSITE" id="PS50088">
    <property type="entry name" value="ANK_REPEAT"/>
    <property type="match status" value="2"/>
</dbReference>
<evidence type="ECO:0000313" key="6">
    <source>
        <dbReference type="Proteomes" id="UP000008141"/>
    </source>
</evidence>
<dbReference type="SUPFAM" id="SSF48403">
    <property type="entry name" value="Ankyrin repeat"/>
    <property type="match status" value="1"/>
</dbReference>
<accession>E1Z3G3</accession>
<name>E1Z3G3_CHLVA</name>
<keyword evidence="2 3" id="KW-0040">ANK repeat</keyword>
<dbReference type="OrthoDB" id="284480at2759"/>
<dbReference type="PANTHER" id="PTHR24198:SF165">
    <property type="entry name" value="ANKYRIN REPEAT-CONTAINING PROTEIN-RELATED"/>
    <property type="match status" value="1"/>
</dbReference>
<dbReference type="GeneID" id="17359025"/>
<dbReference type="PROSITE" id="PS50297">
    <property type="entry name" value="ANK_REP_REGION"/>
    <property type="match status" value="1"/>
</dbReference>
<feature type="compositionally biased region" description="Low complexity" evidence="4">
    <location>
        <begin position="440"/>
        <end position="450"/>
    </location>
</feature>
<evidence type="ECO:0000256" key="1">
    <source>
        <dbReference type="ARBA" id="ARBA00022737"/>
    </source>
</evidence>
<dbReference type="STRING" id="554065.E1Z3G3"/>
<dbReference type="SMART" id="SM00248">
    <property type="entry name" value="ANK"/>
    <property type="match status" value="4"/>
</dbReference>
<dbReference type="RefSeq" id="XP_005851945.1">
    <property type="nucleotide sequence ID" value="XM_005851883.1"/>
</dbReference>
<proteinExistence type="predicted"/>
<feature type="compositionally biased region" description="Basic and acidic residues" evidence="4">
    <location>
        <begin position="367"/>
        <end position="377"/>
    </location>
</feature>
<dbReference type="KEGG" id="cvr:CHLNCDRAFT_49695"/>
<dbReference type="AlphaFoldDB" id="E1Z3G3"/>
<sequence>MAQRLLDYFIAAGGDLEQCLHETCKWSQYDTSGCTALHVSAISRSQFARRLVAAGADVNAEDPEGRTPLTLATMHGNSSLAKLLLDDPRVHVPADLLRTAIIDAFEIRYHAATRRWELLELLLSHPRVDPLALDERGQTFLFYTACSSGVYHVIYRLLHRAQELGVQVNHQDVAGNTILHELICTGGYPYSVSAVMEFLVEAGADASIRNVAGQLPSEMPVPESRRDSHIVRDLLEALRQEEQLALLPRTTASLSPGLRRSTRRCVRLAGVGTAVPCRASVLQPGQAQQRHAQQGLDVVVISSSDEDNEGDAQLLRAEKGARTSSGCTRAGAARQRQQPQSQQKQSQQPQRHQLHRPQQAARQQHQQCERGPQKPSEEQFSTLGQQAVVETQDRQQQLQGQQQQLALQPQQAPQLQQAQEGQLAPAQQVQEQQQRQLETLQSRQQQQQQEMRQRRQEQQQMQQQQVQQLPSQPSSRHTAERQLQLTEAQQRGEQPPPPSLPLAERQRQQVQQMDALLARCVAGGLLAATERDEFAFVFCRLMGAADRQRELRAFRAFEARDSLLYVAVGVRAVVQQELEAAHHRQEQGQP</sequence>
<keyword evidence="6" id="KW-1185">Reference proteome</keyword>
<protein>
    <submittedName>
        <fullName evidence="5">Uncharacterized protein</fullName>
    </submittedName>
</protein>
<dbReference type="Proteomes" id="UP000008141">
    <property type="component" value="Unassembled WGS sequence"/>
</dbReference>
<dbReference type="InterPro" id="IPR036770">
    <property type="entry name" value="Ankyrin_rpt-contain_sf"/>
</dbReference>
<feature type="compositionally biased region" description="Low complexity" evidence="4">
    <location>
        <begin position="458"/>
        <end position="472"/>
    </location>
</feature>
<dbReference type="InterPro" id="IPR002110">
    <property type="entry name" value="Ankyrin_rpt"/>
</dbReference>
<reference evidence="5 6" key="1">
    <citation type="journal article" date="2010" name="Plant Cell">
        <title>The Chlorella variabilis NC64A genome reveals adaptation to photosymbiosis, coevolution with viruses, and cryptic sex.</title>
        <authorList>
            <person name="Blanc G."/>
            <person name="Duncan G."/>
            <person name="Agarkova I."/>
            <person name="Borodovsky M."/>
            <person name="Gurnon J."/>
            <person name="Kuo A."/>
            <person name="Lindquist E."/>
            <person name="Lucas S."/>
            <person name="Pangilinan J."/>
            <person name="Polle J."/>
            <person name="Salamov A."/>
            <person name="Terry A."/>
            <person name="Yamada T."/>
            <person name="Dunigan D.D."/>
            <person name="Grigoriev I.V."/>
            <person name="Claverie J.M."/>
            <person name="Van Etten J.L."/>
        </authorList>
    </citation>
    <scope>NUCLEOTIDE SEQUENCE [LARGE SCALE GENOMIC DNA]</scope>
    <source>
        <strain evidence="5 6">NC64A</strain>
    </source>
</reference>
<dbReference type="EMBL" id="GL433835">
    <property type="protein sequence ID" value="EFN59843.1"/>
    <property type="molecule type" value="Genomic_DNA"/>
</dbReference>
<feature type="region of interest" description="Disordered" evidence="4">
    <location>
        <begin position="440"/>
        <end position="507"/>
    </location>
</feature>
<feature type="compositionally biased region" description="Low complexity" evidence="4">
    <location>
        <begin position="333"/>
        <end position="366"/>
    </location>
</feature>
<dbReference type="Gene3D" id="1.25.40.20">
    <property type="entry name" value="Ankyrin repeat-containing domain"/>
    <property type="match status" value="2"/>
</dbReference>
<keyword evidence="1" id="KW-0677">Repeat</keyword>
<dbReference type="PANTHER" id="PTHR24198">
    <property type="entry name" value="ANKYRIN REPEAT AND PROTEIN KINASE DOMAIN-CONTAINING PROTEIN"/>
    <property type="match status" value="1"/>
</dbReference>
<feature type="repeat" description="ANK" evidence="3">
    <location>
        <begin position="174"/>
        <end position="211"/>
    </location>
</feature>
<evidence type="ECO:0000256" key="2">
    <source>
        <dbReference type="ARBA" id="ARBA00023043"/>
    </source>
</evidence>
<evidence type="ECO:0000256" key="4">
    <source>
        <dbReference type="SAM" id="MobiDB-lite"/>
    </source>
</evidence>
<organism evidence="6">
    <name type="scientific">Chlorella variabilis</name>
    <name type="common">Green alga</name>
    <dbReference type="NCBI Taxonomy" id="554065"/>
    <lineage>
        <taxon>Eukaryota</taxon>
        <taxon>Viridiplantae</taxon>
        <taxon>Chlorophyta</taxon>
        <taxon>core chlorophytes</taxon>
        <taxon>Trebouxiophyceae</taxon>
        <taxon>Chlorellales</taxon>
        <taxon>Chlorellaceae</taxon>
        <taxon>Chlorella clade</taxon>
        <taxon>Chlorella</taxon>
    </lineage>
</organism>
<feature type="repeat" description="ANK" evidence="3">
    <location>
        <begin position="64"/>
        <end position="86"/>
    </location>
</feature>
<feature type="compositionally biased region" description="Polar residues" evidence="4">
    <location>
        <begin position="473"/>
        <end position="492"/>
    </location>
</feature>
<evidence type="ECO:0000256" key="3">
    <source>
        <dbReference type="PROSITE-ProRule" id="PRU00023"/>
    </source>
</evidence>
<dbReference type="InParanoid" id="E1Z3G3"/>
<feature type="region of interest" description="Disordered" evidence="4">
    <location>
        <begin position="315"/>
        <end position="382"/>
    </location>
</feature>
<gene>
    <name evidence="5" type="ORF">CHLNCDRAFT_49695</name>
</gene>
<dbReference type="Pfam" id="PF12796">
    <property type="entry name" value="Ank_2"/>
    <property type="match status" value="1"/>
</dbReference>